<evidence type="ECO:0000313" key="1">
    <source>
        <dbReference type="EMBL" id="QHW30833.1"/>
    </source>
</evidence>
<dbReference type="AlphaFoldDB" id="A0A6C0NYP7"/>
<name>A0A6C0NYP7_9BACL</name>
<proteinExistence type="predicted"/>
<gene>
    <name evidence="1" type="ORF">GZH47_08190</name>
</gene>
<reference evidence="1 2" key="1">
    <citation type="submission" date="2020-02" db="EMBL/GenBank/DDBJ databases">
        <title>Paenibacillus sp. nov., isolated from rhizosphere soil of tomato.</title>
        <authorList>
            <person name="Weon H.-Y."/>
            <person name="Lee S.A."/>
        </authorList>
    </citation>
    <scope>NUCLEOTIDE SEQUENCE [LARGE SCALE GENOMIC DNA]</scope>
    <source>
        <strain evidence="1 2">14171R-81</strain>
    </source>
</reference>
<protein>
    <submittedName>
        <fullName evidence="1">Uncharacterized protein</fullName>
    </submittedName>
</protein>
<dbReference type="RefSeq" id="WP_162639642.1">
    <property type="nucleotide sequence ID" value="NZ_CP048286.1"/>
</dbReference>
<sequence>MRRSSAYAAGAGCGAEVTGRRRLGLAAAANLGATTAWAGCGGELAGQRRLGLAAAASWRDDDG</sequence>
<evidence type="ECO:0000313" key="2">
    <source>
        <dbReference type="Proteomes" id="UP000479114"/>
    </source>
</evidence>
<organism evidence="1 2">
    <name type="scientific">Paenibacillus rhizovicinus</name>
    <dbReference type="NCBI Taxonomy" id="2704463"/>
    <lineage>
        <taxon>Bacteria</taxon>
        <taxon>Bacillati</taxon>
        <taxon>Bacillota</taxon>
        <taxon>Bacilli</taxon>
        <taxon>Bacillales</taxon>
        <taxon>Paenibacillaceae</taxon>
        <taxon>Paenibacillus</taxon>
    </lineage>
</organism>
<keyword evidence="2" id="KW-1185">Reference proteome</keyword>
<accession>A0A6C0NYP7</accession>
<dbReference type="EMBL" id="CP048286">
    <property type="protein sequence ID" value="QHW30833.1"/>
    <property type="molecule type" value="Genomic_DNA"/>
</dbReference>
<dbReference type="Proteomes" id="UP000479114">
    <property type="component" value="Chromosome"/>
</dbReference>
<dbReference type="KEGG" id="prz:GZH47_08190"/>